<organism evidence="2 3">
    <name type="scientific">Neoarthrinium moseri</name>
    <dbReference type="NCBI Taxonomy" id="1658444"/>
    <lineage>
        <taxon>Eukaryota</taxon>
        <taxon>Fungi</taxon>
        <taxon>Dikarya</taxon>
        <taxon>Ascomycota</taxon>
        <taxon>Pezizomycotina</taxon>
        <taxon>Sordariomycetes</taxon>
        <taxon>Xylariomycetidae</taxon>
        <taxon>Amphisphaeriales</taxon>
        <taxon>Apiosporaceae</taxon>
        <taxon>Neoarthrinium</taxon>
    </lineage>
</organism>
<accession>A0A9Q0ASN4</accession>
<evidence type="ECO:0000313" key="2">
    <source>
        <dbReference type="EMBL" id="KAI1876429.1"/>
    </source>
</evidence>
<reference evidence="2" key="1">
    <citation type="submission" date="2021-03" db="EMBL/GenBank/DDBJ databases">
        <title>Revisited historic fungal species revealed as producer of novel bioactive compounds through whole genome sequencing and comparative genomics.</title>
        <authorList>
            <person name="Vignolle G.A."/>
            <person name="Hochenegger N."/>
            <person name="Mach R.L."/>
            <person name="Mach-Aigner A.R."/>
            <person name="Javad Rahimi M."/>
            <person name="Salim K.A."/>
            <person name="Chan C.M."/>
            <person name="Lim L.B.L."/>
            <person name="Cai F."/>
            <person name="Druzhinina I.S."/>
            <person name="U'Ren J.M."/>
            <person name="Derntl C."/>
        </authorList>
    </citation>
    <scope>NUCLEOTIDE SEQUENCE</scope>
    <source>
        <strain evidence="2">TUCIM 5799</strain>
    </source>
</reference>
<dbReference type="Proteomes" id="UP000829685">
    <property type="component" value="Unassembled WGS sequence"/>
</dbReference>
<dbReference type="AlphaFoldDB" id="A0A9Q0ASN4"/>
<feature type="region of interest" description="Disordered" evidence="1">
    <location>
        <begin position="96"/>
        <end position="117"/>
    </location>
</feature>
<name>A0A9Q0ASN4_9PEZI</name>
<evidence type="ECO:0000256" key="1">
    <source>
        <dbReference type="SAM" id="MobiDB-lite"/>
    </source>
</evidence>
<sequence>MSTPSKAPGSRAPGSAVPLGSRAPGATMAPPGSAVPGSLAAGSAVPLGSRAPGSVNPGFAAPGSRAPGPSSVPLPASTFPGLSTADMAQQPLSSYVRTSSTAGTYVRTSPSAGAFGTTMPSATPMRVVNALSVIPETGATTSSMFLQTQATGASRLSAAGIAGSRAPGSVSALSGKPMPSMVPTPGGGYMASAWTKPEDLEAAAEHLQYQNASAERKKYLDIWAMQKASELAPCPAGYRWRRHPSHPGYLCAGGAHYIPDVMVVEGLPGVYTVSRPPKKLIEDMTPHKKENIPNSYFGPVRPEGTDMNGKYIYPFWA</sequence>
<dbReference type="EMBL" id="JAFIMR010000007">
    <property type="protein sequence ID" value="KAI1876429.1"/>
    <property type="molecule type" value="Genomic_DNA"/>
</dbReference>
<feature type="region of interest" description="Disordered" evidence="1">
    <location>
        <begin position="56"/>
        <end position="84"/>
    </location>
</feature>
<gene>
    <name evidence="2" type="ORF">JX265_003955</name>
</gene>
<comment type="caution">
    <text evidence="2">The sequence shown here is derived from an EMBL/GenBank/DDBJ whole genome shotgun (WGS) entry which is preliminary data.</text>
</comment>
<proteinExistence type="predicted"/>
<protein>
    <submittedName>
        <fullName evidence="2">Uncharacterized protein</fullName>
    </submittedName>
</protein>
<evidence type="ECO:0000313" key="3">
    <source>
        <dbReference type="Proteomes" id="UP000829685"/>
    </source>
</evidence>
<feature type="region of interest" description="Disordered" evidence="1">
    <location>
        <begin position="1"/>
        <end position="42"/>
    </location>
</feature>
<feature type="compositionally biased region" description="Polar residues" evidence="1">
    <location>
        <begin position="96"/>
        <end position="111"/>
    </location>
</feature>
<keyword evidence="3" id="KW-1185">Reference proteome</keyword>